<accession>A0A9D2NSZ6</accession>
<feature type="signal peptide" evidence="2">
    <location>
        <begin position="1"/>
        <end position="22"/>
    </location>
</feature>
<name>A0A9D2NSZ6_9FIRM</name>
<feature type="compositionally biased region" description="Polar residues" evidence="1">
    <location>
        <begin position="25"/>
        <end position="34"/>
    </location>
</feature>
<sequence>MKKKKWIIIASVVVVIAVIAAAGTSGSDETQTPQAEEHVKTETKAPEQQEDFTLEGETQGAYDEYGMSYSITGSIKNNTDHDASYVQVTFNLYDAQGNQIGTALDNINNLEAGGIWKFDALGLEEGIASYRLVEISGF</sequence>
<protein>
    <submittedName>
        <fullName evidence="3">FxLYD domain-containing protein</fullName>
    </submittedName>
</protein>
<feature type="compositionally biased region" description="Basic and acidic residues" evidence="1">
    <location>
        <begin position="35"/>
        <end position="47"/>
    </location>
</feature>
<keyword evidence="2" id="KW-0732">Signal</keyword>
<dbReference type="EMBL" id="DWWM01000057">
    <property type="protein sequence ID" value="HJC37354.1"/>
    <property type="molecule type" value="Genomic_DNA"/>
</dbReference>
<reference evidence="3" key="2">
    <citation type="submission" date="2021-04" db="EMBL/GenBank/DDBJ databases">
        <authorList>
            <person name="Gilroy R."/>
        </authorList>
    </citation>
    <scope>NUCLEOTIDE SEQUENCE</scope>
    <source>
        <strain evidence="3">CHK187-11901</strain>
    </source>
</reference>
<evidence type="ECO:0000313" key="3">
    <source>
        <dbReference type="EMBL" id="HJC37354.1"/>
    </source>
</evidence>
<organism evidence="3 4">
    <name type="scientific">Candidatus Merdibacter merdavium</name>
    <dbReference type="NCBI Taxonomy" id="2838692"/>
    <lineage>
        <taxon>Bacteria</taxon>
        <taxon>Bacillati</taxon>
        <taxon>Bacillota</taxon>
        <taxon>Erysipelotrichia</taxon>
        <taxon>Erysipelotrichales</taxon>
        <taxon>Erysipelotrichaceae</taxon>
        <taxon>Merdibacter</taxon>
    </lineage>
</organism>
<dbReference type="AlphaFoldDB" id="A0A9D2NSZ6"/>
<reference evidence="3" key="1">
    <citation type="journal article" date="2021" name="PeerJ">
        <title>Extensive microbial diversity within the chicken gut microbiome revealed by metagenomics and culture.</title>
        <authorList>
            <person name="Gilroy R."/>
            <person name="Ravi A."/>
            <person name="Getino M."/>
            <person name="Pursley I."/>
            <person name="Horton D.L."/>
            <person name="Alikhan N.F."/>
            <person name="Baker D."/>
            <person name="Gharbi K."/>
            <person name="Hall N."/>
            <person name="Watson M."/>
            <person name="Adriaenssens E.M."/>
            <person name="Foster-Nyarko E."/>
            <person name="Jarju S."/>
            <person name="Secka A."/>
            <person name="Antonio M."/>
            <person name="Oren A."/>
            <person name="Chaudhuri R.R."/>
            <person name="La Ragione R."/>
            <person name="Hildebrand F."/>
            <person name="Pallen M.J."/>
        </authorList>
    </citation>
    <scope>NUCLEOTIDE SEQUENCE</scope>
    <source>
        <strain evidence="3">CHK187-11901</strain>
    </source>
</reference>
<dbReference type="Proteomes" id="UP000823896">
    <property type="component" value="Unassembled WGS sequence"/>
</dbReference>
<comment type="caution">
    <text evidence="3">The sequence shown here is derived from an EMBL/GenBank/DDBJ whole genome shotgun (WGS) entry which is preliminary data.</text>
</comment>
<evidence type="ECO:0000256" key="2">
    <source>
        <dbReference type="SAM" id="SignalP"/>
    </source>
</evidence>
<feature type="region of interest" description="Disordered" evidence="1">
    <location>
        <begin position="25"/>
        <end position="61"/>
    </location>
</feature>
<dbReference type="InterPro" id="IPR047676">
    <property type="entry name" value="FxLYD_dom"/>
</dbReference>
<gene>
    <name evidence="3" type="ORF">H9702_09545</name>
</gene>
<feature type="chain" id="PRO_5038383703" evidence="2">
    <location>
        <begin position="23"/>
        <end position="138"/>
    </location>
</feature>
<dbReference type="NCBIfam" id="NF038353">
    <property type="entry name" value="FxLYD_dom"/>
    <property type="match status" value="1"/>
</dbReference>
<evidence type="ECO:0000256" key="1">
    <source>
        <dbReference type="SAM" id="MobiDB-lite"/>
    </source>
</evidence>
<evidence type="ECO:0000313" key="4">
    <source>
        <dbReference type="Proteomes" id="UP000823896"/>
    </source>
</evidence>
<proteinExistence type="predicted"/>